<name>A0A559IDD4_9BACL</name>
<organism evidence="1 2">
    <name type="scientific">Paenibacillus agilis</name>
    <dbReference type="NCBI Taxonomy" id="3020863"/>
    <lineage>
        <taxon>Bacteria</taxon>
        <taxon>Bacillati</taxon>
        <taxon>Bacillota</taxon>
        <taxon>Bacilli</taxon>
        <taxon>Bacillales</taxon>
        <taxon>Paenibacillaceae</taxon>
        <taxon>Paenibacillus</taxon>
    </lineage>
</organism>
<gene>
    <name evidence="1" type="ORF">FPZ44_24600</name>
</gene>
<protein>
    <submittedName>
        <fullName evidence="1">Uncharacterized protein</fullName>
    </submittedName>
</protein>
<reference evidence="1 2" key="1">
    <citation type="submission" date="2019-07" db="EMBL/GenBank/DDBJ databases">
        <authorList>
            <person name="Kim J."/>
        </authorList>
    </citation>
    <scope>NUCLEOTIDE SEQUENCE [LARGE SCALE GENOMIC DNA]</scope>
    <source>
        <strain evidence="1 2">N4</strain>
    </source>
</reference>
<proteinExistence type="predicted"/>
<dbReference type="Proteomes" id="UP000318102">
    <property type="component" value="Unassembled WGS sequence"/>
</dbReference>
<evidence type="ECO:0000313" key="2">
    <source>
        <dbReference type="Proteomes" id="UP000318102"/>
    </source>
</evidence>
<keyword evidence="2" id="KW-1185">Reference proteome</keyword>
<comment type="caution">
    <text evidence="1">The sequence shown here is derived from an EMBL/GenBank/DDBJ whole genome shotgun (WGS) entry which is preliminary data.</text>
</comment>
<dbReference type="AlphaFoldDB" id="A0A559IDD4"/>
<dbReference type="EMBL" id="VNJK01000007">
    <property type="protein sequence ID" value="TVX85540.1"/>
    <property type="molecule type" value="Genomic_DNA"/>
</dbReference>
<evidence type="ECO:0000313" key="1">
    <source>
        <dbReference type="EMBL" id="TVX85540.1"/>
    </source>
</evidence>
<accession>A0A559IDD4</accession>
<sequence>MKRTDRLGFINVSTTTTTITDTKTLRSVLEARIKTNQVDINRLAHSAKPEDNYLRLQLIGANDVMFQILAQIG</sequence>
<dbReference type="RefSeq" id="WP_144995009.1">
    <property type="nucleotide sequence ID" value="NZ_VNJK01000007.1"/>
</dbReference>